<dbReference type="AlphaFoldDB" id="A0A1U7NUY3"/>
<comment type="caution">
    <text evidence="1">The sequence shown here is derived from an EMBL/GenBank/DDBJ whole genome shotgun (WGS) entry which is preliminary data.</text>
</comment>
<proteinExistence type="predicted"/>
<gene>
    <name evidence="1" type="ORF">BOO71_0011044</name>
</gene>
<organism evidence="1 2">
    <name type="scientific">Deinococcus marmoris</name>
    <dbReference type="NCBI Taxonomy" id="249408"/>
    <lineage>
        <taxon>Bacteria</taxon>
        <taxon>Thermotogati</taxon>
        <taxon>Deinococcota</taxon>
        <taxon>Deinococci</taxon>
        <taxon>Deinococcales</taxon>
        <taxon>Deinococcaceae</taxon>
        <taxon>Deinococcus</taxon>
    </lineage>
</organism>
<reference evidence="1 2" key="1">
    <citation type="submission" date="2017-01" db="EMBL/GenBank/DDBJ databases">
        <title>Genome Analysis of Deinococcus marmoris KOPRI26562.</title>
        <authorList>
            <person name="Kim J.H."/>
            <person name="Oh H.-M."/>
        </authorList>
    </citation>
    <scope>NUCLEOTIDE SEQUENCE [LARGE SCALE GENOMIC DNA]</scope>
    <source>
        <strain evidence="1 2">KOPRI26562</strain>
    </source>
</reference>
<evidence type="ECO:0000313" key="1">
    <source>
        <dbReference type="EMBL" id="OLV16725.1"/>
    </source>
</evidence>
<sequence>MTPATGIWTTDPFTAGTCAPAVKQFSDPAMNLGMATLRVLPGGPLTRQIDVGFPLEWRSRAPVADLVMQGLVYADRAGSVNVQYDCVSQFNFRKKSDTQLSLQAGWNVLILHSVERGGTEATGAFYAYEMRSRPLSAIGEALTYLRDTVFFDAPAPPP</sequence>
<evidence type="ECO:0000313" key="2">
    <source>
        <dbReference type="Proteomes" id="UP000186607"/>
    </source>
</evidence>
<name>A0A1U7NUY3_9DEIO</name>
<dbReference type="EMBL" id="MSTI01000133">
    <property type="protein sequence ID" value="OLV16725.1"/>
    <property type="molecule type" value="Genomic_DNA"/>
</dbReference>
<accession>A0A1U7NUY3</accession>
<keyword evidence="2" id="KW-1185">Reference proteome</keyword>
<protein>
    <submittedName>
        <fullName evidence="1">Uncharacterized protein</fullName>
    </submittedName>
</protein>
<dbReference type="Proteomes" id="UP000186607">
    <property type="component" value="Unassembled WGS sequence"/>
</dbReference>